<dbReference type="VEuPathDB" id="FungiDB:H257_09634"/>
<evidence type="ECO:0000256" key="1">
    <source>
        <dbReference type="SAM" id="MobiDB-lite"/>
    </source>
</evidence>
<sequence length="276" mass="30997">MEQESILHIQAAPSRVLDGRSLQQCHVTDSRVEETCVGYSKDRYDPDHPDADWGGIVNRTFKKRIFQDHVPTRSRLIPAKGGLLPAIDSTSTPQRRVSSKRIFDKDIKFVSNDADARDTPFRTGVHQMGPGGRHDCSDWKTSYAAQAERENNRGNIHEDKDAPGKVRSLGQESHRRQLQPLYDTQTNARHGVLPRIPTEPSSRHTPTNRDLNMEPRRGMSILSGIGQSLASSDAFQSIKRPTPHIQSGFDNPADKSLLVENHHSVLLGYTGQRRDK</sequence>
<proteinExistence type="predicted"/>
<evidence type="ECO:0000313" key="2">
    <source>
        <dbReference type="EMBL" id="ETV76092.1"/>
    </source>
</evidence>
<organism evidence="2">
    <name type="scientific">Aphanomyces astaci</name>
    <name type="common">Crayfish plague agent</name>
    <dbReference type="NCBI Taxonomy" id="112090"/>
    <lineage>
        <taxon>Eukaryota</taxon>
        <taxon>Sar</taxon>
        <taxon>Stramenopiles</taxon>
        <taxon>Oomycota</taxon>
        <taxon>Saprolegniomycetes</taxon>
        <taxon>Saprolegniales</taxon>
        <taxon>Verrucalvaceae</taxon>
        <taxon>Aphanomyces</taxon>
    </lineage>
</organism>
<accession>W4G8T2</accession>
<dbReference type="OrthoDB" id="64071at2759"/>
<dbReference type="RefSeq" id="XP_009834217.1">
    <property type="nucleotide sequence ID" value="XM_009835915.1"/>
</dbReference>
<dbReference type="GeneID" id="20811630"/>
<name>W4G8T2_APHAT</name>
<reference evidence="2" key="1">
    <citation type="submission" date="2013-12" db="EMBL/GenBank/DDBJ databases">
        <title>The Genome Sequence of Aphanomyces astaci APO3.</title>
        <authorList>
            <consortium name="The Broad Institute Genomics Platform"/>
            <person name="Russ C."/>
            <person name="Tyler B."/>
            <person name="van West P."/>
            <person name="Dieguez-Uribeondo J."/>
            <person name="Young S.K."/>
            <person name="Zeng Q."/>
            <person name="Gargeya S."/>
            <person name="Fitzgerald M."/>
            <person name="Abouelleil A."/>
            <person name="Alvarado L."/>
            <person name="Chapman S.B."/>
            <person name="Gainer-Dewar J."/>
            <person name="Goldberg J."/>
            <person name="Griggs A."/>
            <person name="Gujja S."/>
            <person name="Hansen M."/>
            <person name="Howarth C."/>
            <person name="Imamovic A."/>
            <person name="Ireland A."/>
            <person name="Larimer J."/>
            <person name="McCowan C."/>
            <person name="Murphy C."/>
            <person name="Pearson M."/>
            <person name="Poon T.W."/>
            <person name="Priest M."/>
            <person name="Roberts A."/>
            <person name="Saif S."/>
            <person name="Shea T."/>
            <person name="Sykes S."/>
            <person name="Wortman J."/>
            <person name="Nusbaum C."/>
            <person name="Birren B."/>
        </authorList>
    </citation>
    <scope>NUCLEOTIDE SEQUENCE [LARGE SCALE GENOMIC DNA]</scope>
    <source>
        <strain evidence="2">APO3</strain>
    </source>
</reference>
<feature type="region of interest" description="Disordered" evidence="1">
    <location>
        <begin position="149"/>
        <end position="177"/>
    </location>
</feature>
<dbReference type="AlphaFoldDB" id="W4G8T2"/>
<feature type="region of interest" description="Disordered" evidence="1">
    <location>
        <begin position="192"/>
        <end position="214"/>
    </location>
</feature>
<feature type="compositionally biased region" description="Polar residues" evidence="1">
    <location>
        <begin position="199"/>
        <end position="210"/>
    </location>
</feature>
<gene>
    <name evidence="2" type="ORF">H257_09634</name>
</gene>
<protein>
    <submittedName>
        <fullName evidence="2">Uncharacterized protein</fullName>
    </submittedName>
</protein>
<dbReference type="EMBL" id="KI913137">
    <property type="protein sequence ID" value="ETV76092.1"/>
    <property type="molecule type" value="Genomic_DNA"/>
</dbReference>
<feature type="compositionally biased region" description="Basic and acidic residues" evidence="1">
    <location>
        <begin position="149"/>
        <end position="164"/>
    </location>
</feature>